<evidence type="ECO:0000256" key="5">
    <source>
        <dbReference type="SAM" id="SignalP"/>
    </source>
</evidence>
<dbReference type="EMBL" id="JANEYF010004685">
    <property type="protein sequence ID" value="KAJ8930376.1"/>
    <property type="molecule type" value="Genomic_DNA"/>
</dbReference>
<dbReference type="Proteomes" id="UP001162156">
    <property type="component" value="Unassembled WGS sequence"/>
</dbReference>
<dbReference type="PANTHER" id="PTHR11610">
    <property type="entry name" value="LIPASE"/>
    <property type="match status" value="1"/>
</dbReference>
<evidence type="ECO:0000256" key="2">
    <source>
        <dbReference type="ARBA" id="ARBA00010701"/>
    </source>
</evidence>
<dbReference type="InterPro" id="IPR013818">
    <property type="entry name" value="Lipase"/>
</dbReference>
<dbReference type="PRINTS" id="PR00821">
    <property type="entry name" value="TAGLIPASE"/>
</dbReference>
<dbReference type="Pfam" id="PF00151">
    <property type="entry name" value="Lipase"/>
    <property type="match status" value="1"/>
</dbReference>
<keyword evidence="3" id="KW-0964">Secreted</keyword>
<evidence type="ECO:0000256" key="4">
    <source>
        <dbReference type="RuleBase" id="RU004262"/>
    </source>
</evidence>
<evidence type="ECO:0000259" key="6">
    <source>
        <dbReference type="Pfam" id="PF00151"/>
    </source>
</evidence>
<reference evidence="7" key="1">
    <citation type="journal article" date="2023" name="Insect Mol. Biol.">
        <title>Genome sequencing provides insights into the evolution of gene families encoding plant cell wall-degrading enzymes in longhorned beetles.</title>
        <authorList>
            <person name="Shin N.R."/>
            <person name="Okamura Y."/>
            <person name="Kirsch R."/>
            <person name="Pauchet Y."/>
        </authorList>
    </citation>
    <scope>NUCLEOTIDE SEQUENCE</scope>
    <source>
        <strain evidence="7">RBIC_L_NR</strain>
    </source>
</reference>
<feature type="non-terminal residue" evidence="7">
    <location>
        <position position="1"/>
    </location>
</feature>
<dbReference type="AlphaFoldDB" id="A0AAV8WV78"/>
<comment type="subcellular location">
    <subcellularLocation>
        <location evidence="1">Secreted</location>
    </subcellularLocation>
</comment>
<dbReference type="GO" id="GO:0005615">
    <property type="term" value="C:extracellular space"/>
    <property type="evidence" value="ECO:0007669"/>
    <property type="project" value="TreeGrafter"/>
</dbReference>
<comment type="similarity">
    <text evidence="2 4">Belongs to the AB hydrolase superfamily. Lipase family.</text>
</comment>
<evidence type="ECO:0000313" key="8">
    <source>
        <dbReference type="Proteomes" id="UP001162156"/>
    </source>
</evidence>
<protein>
    <recommendedName>
        <fullName evidence="6">Lipase domain-containing protein</fullName>
    </recommendedName>
</protein>
<feature type="domain" description="Lipase" evidence="6">
    <location>
        <begin position="70"/>
        <end position="312"/>
    </location>
</feature>
<name>A0AAV8WV78_9CUCU</name>
<dbReference type="InterPro" id="IPR000734">
    <property type="entry name" value="TAG_lipase"/>
</dbReference>
<dbReference type="SUPFAM" id="SSF53474">
    <property type="entry name" value="alpha/beta-Hydrolases"/>
    <property type="match status" value="1"/>
</dbReference>
<keyword evidence="5" id="KW-0732">Signal</keyword>
<evidence type="ECO:0000313" key="7">
    <source>
        <dbReference type="EMBL" id="KAJ8930376.1"/>
    </source>
</evidence>
<comment type="caution">
    <text evidence="7">The sequence shown here is derived from an EMBL/GenBank/DDBJ whole genome shotgun (WGS) entry which is preliminary data.</text>
</comment>
<evidence type="ECO:0000256" key="1">
    <source>
        <dbReference type="ARBA" id="ARBA00004613"/>
    </source>
</evidence>
<keyword evidence="8" id="KW-1185">Reference proteome</keyword>
<organism evidence="7 8">
    <name type="scientific">Rhamnusium bicolor</name>
    <dbReference type="NCBI Taxonomy" id="1586634"/>
    <lineage>
        <taxon>Eukaryota</taxon>
        <taxon>Metazoa</taxon>
        <taxon>Ecdysozoa</taxon>
        <taxon>Arthropoda</taxon>
        <taxon>Hexapoda</taxon>
        <taxon>Insecta</taxon>
        <taxon>Pterygota</taxon>
        <taxon>Neoptera</taxon>
        <taxon>Endopterygota</taxon>
        <taxon>Coleoptera</taxon>
        <taxon>Polyphaga</taxon>
        <taxon>Cucujiformia</taxon>
        <taxon>Chrysomeloidea</taxon>
        <taxon>Cerambycidae</taxon>
        <taxon>Lepturinae</taxon>
        <taxon>Rhagiini</taxon>
        <taxon>Rhamnusium</taxon>
    </lineage>
</organism>
<dbReference type="GO" id="GO:0016298">
    <property type="term" value="F:lipase activity"/>
    <property type="evidence" value="ECO:0007669"/>
    <property type="project" value="InterPro"/>
</dbReference>
<feature type="chain" id="PRO_5043944981" description="Lipase domain-containing protein" evidence="5">
    <location>
        <begin position="17"/>
        <end position="317"/>
    </location>
</feature>
<feature type="signal peptide" evidence="5">
    <location>
        <begin position="1"/>
        <end position="16"/>
    </location>
</feature>
<proteinExistence type="inferred from homology"/>
<evidence type="ECO:0000256" key="3">
    <source>
        <dbReference type="ARBA" id="ARBA00022525"/>
    </source>
</evidence>
<dbReference type="InterPro" id="IPR029058">
    <property type="entry name" value="AB_hydrolase_fold"/>
</dbReference>
<dbReference type="GO" id="GO:0016042">
    <property type="term" value="P:lipid catabolic process"/>
    <property type="evidence" value="ECO:0007669"/>
    <property type="project" value="TreeGrafter"/>
</dbReference>
<gene>
    <name evidence="7" type="ORF">NQ314_016826</name>
</gene>
<sequence>YVFGCTSFVIFHVALFQDLFSKCYDELGCVEADSRWYDKKLRPVNLIPMDRHIIKTDFLLMKLNNSHLTTTMLSNSPDVNIISVDWQRGAEPPYDQAISNARVVALEIIALLKELKEKFHMNFGKICIIGHGVGAHIAGYVGTVYNNIKKITGLDPSGPRFEGLPDIVKLNPTNARYVEVIHTDAYDARSQGTKETMGHSDFYINDAFIQPGCPVNKSFSDLASVERNTLNEGEILPGCSHKRSFKYFIESMFNGKCIFLGIKCNNYEDFAKGKCATCGKSDSLCRTFGIQTYKSSKQKSSYFLNTADHSPYCSEYK</sequence>
<accession>A0AAV8WV78</accession>
<dbReference type="Gene3D" id="3.40.50.1820">
    <property type="entry name" value="alpha/beta hydrolase"/>
    <property type="match status" value="1"/>
</dbReference>
<dbReference type="PANTHER" id="PTHR11610:SF173">
    <property type="entry name" value="LIPASE DOMAIN-CONTAINING PROTEIN-RELATED"/>
    <property type="match status" value="1"/>
</dbReference>